<evidence type="ECO:0008006" key="3">
    <source>
        <dbReference type="Google" id="ProtNLM"/>
    </source>
</evidence>
<name>A0ABP1F5W3_9FLAO</name>
<keyword evidence="2" id="KW-1185">Reference proteome</keyword>
<protein>
    <recommendedName>
        <fullName evidence="3">Bacteriocin</fullName>
    </recommendedName>
</protein>
<gene>
    <name evidence="1" type="ORF">T190423A01A_50307</name>
</gene>
<dbReference type="RefSeq" id="WP_348717964.1">
    <property type="nucleotide sequence ID" value="NZ_CAXJIO010000014.1"/>
</dbReference>
<dbReference type="Proteomes" id="UP001497527">
    <property type="component" value="Unassembled WGS sequence"/>
</dbReference>
<accession>A0ABP1F5W3</accession>
<comment type="caution">
    <text evidence="1">The sequence shown here is derived from an EMBL/GenBank/DDBJ whole genome shotgun (WGS) entry which is preliminary data.</text>
</comment>
<sequence>MKKSILNLGKSLSKENQKQINGGSIGCPGPGCYGIPGMGCGTCQDYHALPFACKSRVFVHADCKINVEPS</sequence>
<evidence type="ECO:0000313" key="1">
    <source>
        <dbReference type="EMBL" id="CAL2104059.1"/>
    </source>
</evidence>
<reference evidence="1 2" key="1">
    <citation type="submission" date="2024-05" db="EMBL/GenBank/DDBJ databases">
        <authorList>
            <person name="Duchaud E."/>
        </authorList>
    </citation>
    <scope>NUCLEOTIDE SEQUENCE [LARGE SCALE GENOMIC DNA]</scope>
    <source>
        <strain evidence="1">Ena-SAMPLE-TAB-13-05-2024-13:56:06:370-140308</strain>
    </source>
</reference>
<evidence type="ECO:0000313" key="2">
    <source>
        <dbReference type="Proteomes" id="UP001497527"/>
    </source>
</evidence>
<dbReference type="EMBL" id="CAXJIO010000014">
    <property type="protein sequence ID" value="CAL2104059.1"/>
    <property type="molecule type" value="Genomic_DNA"/>
</dbReference>
<organism evidence="1 2">
    <name type="scientific">Tenacibaculum polynesiense</name>
    <dbReference type="NCBI Taxonomy" id="3137857"/>
    <lineage>
        <taxon>Bacteria</taxon>
        <taxon>Pseudomonadati</taxon>
        <taxon>Bacteroidota</taxon>
        <taxon>Flavobacteriia</taxon>
        <taxon>Flavobacteriales</taxon>
        <taxon>Flavobacteriaceae</taxon>
        <taxon>Tenacibaculum</taxon>
    </lineage>
</organism>
<proteinExistence type="predicted"/>